<evidence type="ECO:0000256" key="7">
    <source>
        <dbReference type="SAM" id="Phobius"/>
    </source>
</evidence>
<keyword evidence="3" id="KW-1003">Cell membrane</keyword>
<organism evidence="8 9">
    <name type="scientific">Paraburkholderia sabiae</name>
    <dbReference type="NCBI Taxonomy" id="273251"/>
    <lineage>
        <taxon>Bacteria</taxon>
        <taxon>Pseudomonadati</taxon>
        <taxon>Pseudomonadota</taxon>
        <taxon>Betaproteobacteria</taxon>
        <taxon>Burkholderiales</taxon>
        <taxon>Burkholderiaceae</taxon>
        <taxon>Paraburkholderia</taxon>
    </lineage>
</organism>
<evidence type="ECO:0000256" key="6">
    <source>
        <dbReference type="ARBA" id="ARBA00023136"/>
    </source>
</evidence>
<dbReference type="PANTHER" id="PTHR30250">
    <property type="entry name" value="PST FAMILY PREDICTED COLANIC ACID TRANSPORTER"/>
    <property type="match status" value="1"/>
</dbReference>
<feature type="transmembrane region" description="Helical" evidence="7">
    <location>
        <begin position="12"/>
        <end position="35"/>
    </location>
</feature>
<evidence type="ECO:0000313" key="9">
    <source>
        <dbReference type="Proteomes" id="UP001494588"/>
    </source>
</evidence>
<dbReference type="Proteomes" id="UP001494588">
    <property type="component" value="Unassembled WGS sequence"/>
</dbReference>
<dbReference type="InterPro" id="IPR050833">
    <property type="entry name" value="Poly_Biosynth_Transport"/>
</dbReference>
<dbReference type="RefSeq" id="WP_201660333.1">
    <property type="nucleotide sequence ID" value="NZ_CAJHCS010000039.1"/>
</dbReference>
<reference evidence="8 9" key="1">
    <citation type="submission" date="2024-01" db="EMBL/GenBank/DDBJ databases">
        <title>The diversity of rhizobia nodulating Mimosa spp. in eleven states of Brazil covering several biomes is determined by host plant, location, and edaphic factors.</title>
        <authorList>
            <person name="Rouws L."/>
            <person name="Barauna A."/>
            <person name="Beukes C."/>
            <person name="De Faria S.M."/>
            <person name="Gross E."/>
            <person name="Dos Reis Junior F.B."/>
            <person name="Simon M."/>
            <person name="Maluk M."/>
            <person name="Odee D.W."/>
            <person name="Kenicer G."/>
            <person name="Young J.P.W."/>
            <person name="Reis V.M."/>
            <person name="Zilli J."/>
            <person name="James E.K."/>
        </authorList>
    </citation>
    <scope>NUCLEOTIDE SEQUENCE [LARGE SCALE GENOMIC DNA]</scope>
    <source>
        <strain evidence="8 9">JPY77</strain>
    </source>
</reference>
<sequence>MDQVKPSKTRAELVATYFAYVVRYVYPLLLLPFYGRTLGPAGYGVVLAGMSLSNTLWRFVNFGFPTVGGRDTVYAKDGTERAAILSSHMTGRLLLCIPTAVFGLGAVAFSPVLSAHPMLGCTTVLLGLLAAFNPGWYFTSTGRARTSILIEVVGFVTSLALIFLFIRDPSDLSLVFFLLLASCVLQTVLGYGVIRREFAGWFSSIKAGIDLIQRSKVIFIYTGTSVLLITASTYLLSVLAPAAEVGAFGVAERLIAVALSLTVPASQILIPKVTYLVGQDPAKANRLAYGILAFFLFGSLVGVALTMLLADWVVPLVFGKGFQSSVPVLKVFVLVLPLSVVNQTLGLYFLIPRHRDGMLARAGVATAVVSIVAAIPLASHWGAMGMVAARLLGELTLLATLLVSLIRSGLIAEMLATGSTPLFALRPRGKG</sequence>
<protein>
    <submittedName>
        <fullName evidence="8">Oligosaccharide flippase family protein</fullName>
    </submittedName>
</protein>
<feature type="transmembrane region" description="Helical" evidence="7">
    <location>
        <begin position="172"/>
        <end position="194"/>
    </location>
</feature>
<accession>A0ABU9QNZ4</accession>
<evidence type="ECO:0000256" key="2">
    <source>
        <dbReference type="ARBA" id="ARBA00007430"/>
    </source>
</evidence>
<keyword evidence="6 7" id="KW-0472">Membrane</keyword>
<keyword evidence="4 7" id="KW-0812">Transmembrane</keyword>
<comment type="subcellular location">
    <subcellularLocation>
        <location evidence="1">Cell membrane</location>
        <topology evidence="1">Multi-pass membrane protein</topology>
    </subcellularLocation>
</comment>
<feature type="transmembrane region" description="Helical" evidence="7">
    <location>
        <begin position="91"/>
        <end position="109"/>
    </location>
</feature>
<evidence type="ECO:0000256" key="4">
    <source>
        <dbReference type="ARBA" id="ARBA00022692"/>
    </source>
</evidence>
<feature type="transmembrane region" description="Helical" evidence="7">
    <location>
        <begin position="387"/>
        <end position="406"/>
    </location>
</feature>
<evidence type="ECO:0000256" key="1">
    <source>
        <dbReference type="ARBA" id="ARBA00004651"/>
    </source>
</evidence>
<name>A0ABU9QNZ4_9BURK</name>
<keyword evidence="5 7" id="KW-1133">Transmembrane helix</keyword>
<keyword evidence="9" id="KW-1185">Reference proteome</keyword>
<evidence type="ECO:0000256" key="5">
    <source>
        <dbReference type="ARBA" id="ARBA00022989"/>
    </source>
</evidence>
<proteinExistence type="inferred from homology"/>
<feature type="transmembrane region" description="Helical" evidence="7">
    <location>
        <begin position="41"/>
        <end position="60"/>
    </location>
</feature>
<feature type="transmembrane region" description="Helical" evidence="7">
    <location>
        <begin position="329"/>
        <end position="351"/>
    </location>
</feature>
<feature type="transmembrane region" description="Helical" evidence="7">
    <location>
        <begin position="218"/>
        <end position="242"/>
    </location>
</feature>
<feature type="transmembrane region" description="Helical" evidence="7">
    <location>
        <begin position="254"/>
        <end position="275"/>
    </location>
</feature>
<feature type="transmembrane region" description="Helical" evidence="7">
    <location>
        <begin position="148"/>
        <end position="166"/>
    </location>
</feature>
<dbReference type="PANTHER" id="PTHR30250:SF10">
    <property type="entry name" value="LIPOPOLYSACCHARIDE BIOSYNTHESIS PROTEIN WZXC"/>
    <property type="match status" value="1"/>
</dbReference>
<dbReference type="Pfam" id="PF01943">
    <property type="entry name" value="Polysacc_synt"/>
    <property type="match status" value="1"/>
</dbReference>
<evidence type="ECO:0000256" key="3">
    <source>
        <dbReference type="ARBA" id="ARBA00022475"/>
    </source>
</evidence>
<evidence type="ECO:0000313" key="8">
    <source>
        <dbReference type="EMBL" id="MEM5291141.1"/>
    </source>
</evidence>
<feature type="transmembrane region" description="Helical" evidence="7">
    <location>
        <begin position="115"/>
        <end position="136"/>
    </location>
</feature>
<gene>
    <name evidence="8" type="ORF">V4C55_36030</name>
</gene>
<dbReference type="InterPro" id="IPR002797">
    <property type="entry name" value="Polysacc_synth"/>
</dbReference>
<feature type="transmembrane region" description="Helical" evidence="7">
    <location>
        <begin position="287"/>
        <end position="309"/>
    </location>
</feature>
<comment type="similarity">
    <text evidence="2">Belongs to the polysaccharide synthase family.</text>
</comment>
<feature type="transmembrane region" description="Helical" evidence="7">
    <location>
        <begin position="358"/>
        <end position="381"/>
    </location>
</feature>
<dbReference type="EMBL" id="JAZHGC010000045">
    <property type="protein sequence ID" value="MEM5291141.1"/>
    <property type="molecule type" value="Genomic_DNA"/>
</dbReference>
<comment type="caution">
    <text evidence="8">The sequence shown here is derived from an EMBL/GenBank/DDBJ whole genome shotgun (WGS) entry which is preliminary data.</text>
</comment>